<dbReference type="Proteomes" id="UP000326289">
    <property type="component" value="Unassembled WGS sequence"/>
</dbReference>
<comment type="cofactor">
    <cofactor evidence="2">
        <name>Mg(2+)</name>
        <dbReference type="ChEBI" id="CHEBI:18420"/>
    </cofactor>
</comment>
<evidence type="ECO:0000256" key="13">
    <source>
        <dbReference type="RuleBase" id="RU361193"/>
    </source>
</evidence>
<dbReference type="GO" id="GO:0016020">
    <property type="term" value="C:membrane"/>
    <property type="evidence" value="ECO:0007669"/>
    <property type="project" value="InterPro"/>
</dbReference>
<dbReference type="AlphaFoldDB" id="A0A5N6IMU7"/>
<organism evidence="16 17">
    <name type="scientific">Aspergillus minisclerotigenes</name>
    <dbReference type="NCBI Taxonomy" id="656917"/>
    <lineage>
        <taxon>Eukaryota</taxon>
        <taxon>Fungi</taxon>
        <taxon>Dikarya</taxon>
        <taxon>Ascomycota</taxon>
        <taxon>Pezizomycotina</taxon>
        <taxon>Eurotiomycetes</taxon>
        <taxon>Eurotiomycetidae</taxon>
        <taxon>Eurotiales</taxon>
        <taxon>Aspergillaceae</taxon>
        <taxon>Aspergillus</taxon>
        <taxon>Aspergillus subgen. Circumdati</taxon>
    </lineage>
</organism>
<feature type="active site" description="Proton donor" evidence="10">
    <location>
        <position position="612"/>
    </location>
</feature>
<keyword evidence="6 13" id="KW-0378">Hydrolase</keyword>
<dbReference type="GO" id="GO:0005783">
    <property type="term" value="C:endoplasmic reticulum"/>
    <property type="evidence" value="ECO:0007669"/>
    <property type="project" value="TreeGrafter"/>
</dbReference>
<feature type="compositionally biased region" description="Basic and acidic residues" evidence="14">
    <location>
        <begin position="704"/>
        <end position="714"/>
    </location>
</feature>
<keyword evidence="13" id="KW-0326">Glycosidase</keyword>
<dbReference type="PANTHER" id="PTHR11742">
    <property type="entry name" value="MANNOSYL-OLIGOSACCHARIDE ALPHA-1,2-MANNOSIDASE-RELATED"/>
    <property type="match status" value="1"/>
</dbReference>
<feature type="chain" id="PRO_5024867676" description="alpha-1,2-Mannosidase" evidence="15">
    <location>
        <begin position="28"/>
        <end position="850"/>
    </location>
</feature>
<reference evidence="16 17" key="1">
    <citation type="submission" date="2019-04" db="EMBL/GenBank/DDBJ databases">
        <title>Fungal friends and foes A comparative genomics study of 23 Aspergillus species from section Flavi.</title>
        <authorList>
            <consortium name="DOE Joint Genome Institute"/>
            <person name="Kjaerbolling I."/>
            <person name="Vesth T.C."/>
            <person name="Frisvad J.C."/>
            <person name="Nybo J.L."/>
            <person name="Theobald S."/>
            <person name="Kildgaard S."/>
            <person name="Petersen T.I."/>
            <person name="Kuo A."/>
            <person name="Sato A."/>
            <person name="Lyhne E.K."/>
            <person name="Kogle M.E."/>
            <person name="Wiebenga A."/>
            <person name="Kun R.S."/>
            <person name="Lubbers R.J."/>
            <person name="Makela M.R."/>
            <person name="Barry K."/>
            <person name="Chovatia M."/>
            <person name="Clum A."/>
            <person name="Daum C."/>
            <person name="Haridas S."/>
            <person name="He G."/>
            <person name="LaButti K."/>
            <person name="Lipzen A."/>
            <person name="Mondo S."/>
            <person name="Pangilinan J."/>
            <person name="Riley R."/>
            <person name="Salamov A."/>
            <person name="Simmons B.A."/>
            <person name="Magnuson J.K."/>
            <person name="Henrissat B."/>
            <person name="Mortensen U.H."/>
            <person name="Larsen T.O."/>
            <person name="De vries R.P."/>
            <person name="Grigoriev I.V."/>
            <person name="Machida M."/>
            <person name="Baker S.E."/>
            <person name="Andersen M.R."/>
        </authorList>
    </citation>
    <scope>NUCLEOTIDE SEQUENCE [LARGE SCALE GENOMIC DNA]</scope>
    <source>
        <strain evidence="16 17">CBS 117635</strain>
    </source>
</reference>
<feature type="binding site" evidence="11">
    <location>
        <position position="840"/>
    </location>
    <ligand>
        <name>Ca(2+)</name>
        <dbReference type="ChEBI" id="CHEBI:29108"/>
    </ligand>
</feature>
<evidence type="ECO:0000256" key="9">
    <source>
        <dbReference type="ARBA" id="ARBA00024790"/>
    </source>
</evidence>
<dbReference type="PRINTS" id="PR00747">
    <property type="entry name" value="GLYHDRLASE47"/>
</dbReference>
<evidence type="ECO:0000256" key="12">
    <source>
        <dbReference type="PIRSR" id="PIRSR601382-3"/>
    </source>
</evidence>
<dbReference type="SUPFAM" id="SSF48225">
    <property type="entry name" value="Seven-hairpin glycosidases"/>
    <property type="match status" value="1"/>
</dbReference>
<proteinExistence type="inferred from homology"/>
<dbReference type="InterPro" id="IPR036026">
    <property type="entry name" value="Seven-hairpin_glycosidases"/>
</dbReference>
<keyword evidence="11" id="KW-0479">Metal-binding</keyword>
<evidence type="ECO:0000256" key="3">
    <source>
        <dbReference type="ARBA" id="ARBA00004321"/>
    </source>
</evidence>
<evidence type="ECO:0000256" key="6">
    <source>
        <dbReference type="ARBA" id="ARBA00022801"/>
    </source>
</evidence>
<evidence type="ECO:0000256" key="15">
    <source>
        <dbReference type="SAM" id="SignalP"/>
    </source>
</evidence>
<evidence type="ECO:0000313" key="16">
    <source>
        <dbReference type="EMBL" id="KAB8267655.1"/>
    </source>
</evidence>
<accession>A0A5N6IMU7</accession>
<feature type="disulfide bond" evidence="12">
    <location>
        <begin position="569"/>
        <end position="598"/>
    </location>
</feature>
<evidence type="ECO:0000313" key="17">
    <source>
        <dbReference type="Proteomes" id="UP000326289"/>
    </source>
</evidence>
<dbReference type="FunFam" id="1.50.10.10:FF:000044">
    <property type="entry name" value="alpha-1,2-Mannosidase"/>
    <property type="match status" value="1"/>
</dbReference>
<dbReference type="InterPro" id="IPR012341">
    <property type="entry name" value="6hp_glycosidase-like_sf"/>
</dbReference>
<feature type="active site" description="Proton donor" evidence="10">
    <location>
        <position position="268"/>
    </location>
</feature>
<protein>
    <recommendedName>
        <fullName evidence="13">alpha-1,2-Mannosidase</fullName>
        <ecNumber evidence="13">3.2.1.-</ecNumber>
    </recommendedName>
</protein>
<dbReference type="InterPro" id="IPR050749">
    <property type="entry name" value="Glycosyl_Hydrolase_47"/>
</dbReference>
<name>A0A5N6IMU7_9EURO</name>
<feature type="compositionally biased region" description="Basic and acidic residues" evidence="14">
    <location>
        <begin position="126"/>
        <end position="135"/>
    </location>
</feature>
<dbReference type="GO" id="GO:0004571">
    <property type="term" value="F:mannosyl-oligosaccharide 1,2-alpha-mannosidase activity"/>
    <property type="evidence" value="ECO:0007669"/>
    <property type="project" value="InterPro"/>
</dbReference>
<dbReference type="GO" id="GO:0060205">
    <property type="term" value="C:cytoplasmic vesicle lumen"/>
    <property type="evidence" value="ECO:0007669"/>
    <property type="project" value="UniProtKB-SubCell"/>
</dbReference>
<keyword evidence="17" id="KW-1185">Reference proteome</keyword>
<evidence type="ECO:0000256" key="7">
    <source>
        <dbReference type="ARBA" id="ARBA00023157"/>
    </source>
</evidence>
<feature type="signal peptide" evidence="15">
    <location>
        <begin position="1"/>
        <end position="27"/>
    </location>
</feature>
<keyword evidence="7 12" id="KW-1015">Disulfide bond</keyword>
<feature type="region of interest" description="Disordered" evidence="14">
    <location>
        <begin position="29"/>
        <end position="145"/>
    </location>
</feature>
<feature type="compositionally biased region" description="Basic and acidic residues" evidence="14">
    <location>
        <begin position="655"/>
        <end position="665"/>
    </location>
</feature>
<dbReference type="UniPathway" id="UPA00378"/>
<dbReference type="Pfam" id="PF01532">
    <property type="entry name" value="Glyco_hydro_47"/>
    <property type="match status" value="1"/>
</dbReference>
<dbReference type="PANTHER" id="PTHR11742:SF103">
    <property type="entry name" value="ENDOPLASMIC RETICULUM MANNOSIDASE MNL2-RELATED"/>
    <property type="match status" value="1"/>
</dbReference>
<feature type="active site" evidence="10">
    <location>
        <position position="754"/>
    </location>
</feature>
<comment type="cofactor">
    <cofactor evidence="1 11">
        <name>Ca(2+)</name>
        <dbReference type="ChEBI" id="CHEBI:29108"/>
    </cofactor>
</comment>
<evidence type="ECO:0000256" key="14">
    <source>
        <dbReference type="SAM" id="MobiDB-lite"/>
    </source>
</evidence>
<feature type="region of interest" description="Disordered" evidence="14">
    <location>
        <begin position="394"/>
        <end position="423"/>
    </location>
</feature>
<comment type="similarity">
    <text evidence="5 13">Belongs to the glycosyl hydrolase 47 family.</text>
</comment>
<evidence type="ECO:0000256" key="10">
    <source>
        <dbReference type="PIRSR" id="PIRSR601382-1"/>
    </source>
</evidence>
<evidence type="ECO:0000256" key="8">
    <source>
        <dbReference type="ARBA" id="ARBA00023329"/>
    </source>
</evidence>
<dbReference type="GO" id="GO:0036503">
    <property type="term" value="P:ERAD pathway"/>
    <property type="evidence" value="ECO:0007669"/>
    <property type="project" value="UniProtKB-ARBA"/>
</dbReference>
<feature type="region of interest" description="Disordered" evidence="14">
    <location>
        <begin position="655"/>
        <end position="732"/>
    </location>
</feature>
<dbReference type="Gene3D" id="1.50.10.10">
    <property type="match status" value="3"/>
</dbReference>
<evidence type="ECO:0000256" key="11">
    <source>
        <dbReference type="PIRSR" id="PIRSR601382-2"/>
    </source>
</evidence>
<dbReference type="InterPro" id="IPR001382">
    <property type="entry name" value="Glyco_hydro_47"/>
</dbReference>
<dbReference type="EMBL" id="ML732894">
    <property type="protein sequence ID" value="KAB8267655.1"/>
    <property type="molecule type" value="Genomic_DNA"/>
</dbReference>
<comment type="pathway">
    <text evidence="4">Protein modification; protein glycosylation.</text>
</comment>
<gene>
    <name evidence="16" type="ORF">BDV30DRAFT_34813</name>
</gene>
<evidence type="ECO:0000256" key="2">
    <source>
        <dbReference type="ARBA" id="ARBA00001946"/>
    </source>
</evidence>
<comment type="function">
    <text evidence="9">Involved in the maturation of Asn-linked oligosaccharides. Progressively trims alpha-1,2-linked mannose residues from Man(9)GlcNAc(2) to produce Man(5)GlcNAc(2).</text>
</comment>
<feature type="compositionally biased region" description="Polar residues" evidence="14">
    <location>
        <begin position="408"/>
        <end position="419"/>
    </location>
</feature>
<evidence type="ECO:0000256" key="4">
    <source>
        <dbReference type="ARBA" id="ARBA00004922"/>
    </source>
</evidence>
<comment type="subcellular location">
    <subcellularLocation>
        <location evidence="3">Cytoplasmic vesicle lumen</location>
    </subcellularLocation>
</comment>
<sequence>MFRARRYRVLLIFAAVFVLAIIHFSRSRQPPTVTLGVPPPVDRPVSYPQSPPAADKGPAPETPLPTPLPEGSTDPSTSGEKVPSQPPYSDNGLSTPERPKPSDEPPSKEDEPHFPDNSGSQSQGKLDSDRLEDQPAPHWKKLPERYPVTPADLIKLPTGKSKSLPKLQAKFSDEASEDKIKRLNRLSTIRATFEHAWDGYKKNAMGHDEVMPLRGGFRDPFNGWGATLVDTLDTLWIMGLEEEFSIAVDQVKKIDFTTNRKSEIPVFETAIRYLGGLLGAYDISGHKYDLLLEKAVELAEVLMGAFDTPNRMPMLFYKWKPGDAANFHRASSMSVLAELGSLSVEFTRLAQLTRDDKYYDAIARITNELEKLQSQTSMPGLWPMKVDASGCTVAQSPTGHEAPRDLPRNSSTPTATQTPAEGIISYPTDAESYRILLESRQLHEDAQPAIYNTNPQIPDPKAHEIPTSTGDTAGYCRGGLTSAPGPQQFGLAAPGDSTYEYLPKEYMLLGGLNEQYRTMYEKTADAARKHLLFRPMIKDDRDVRFLATVTKPRLDAEFVYQYEGAHLTCFAGGMFAIGSKLFGIDNDLKLAAKLTDGCVWAYESTKTGIMPEQFQMIPCKEDEPCVWDEAKYWKALDPNEKERFAWGKQQKELSAKMEEKKEEVRGIQTNGTSPVPRSHREKRNPERGNWHVIASPTHTPKPSDSSDVKGRDPKGSSTDSTPSHEEFALSRIQNEHLPPGVVRINSRIYLLRPEAIESVFIMYRLTGDEYWREKGWKMFEAIAKYTRTEIAHATIKDVTVDKPPKSDEMQSFWLAETLKYFYLLFSEPNVVDLDEYVLNTEAHPFKRPVY</sequence>
<keyword evidence="8" id="KW-0968">Cytoplasmic vesicle</keyword>
<dbReference type="EC" id="3.2.1.-" evidence="13"/>
<feature type="active site" evidence="10">
    <location>
        <position position="496"/>
    </location>
</feature>
<feature type="compositionally biased region" description="Basic and acidic residues" evidence="14">
    <location>
        <begin position="97"/>
        <end position="114"/>
    </location>
</feature>
<keyword evidence="15" id="KW-0732">Signal</keyword>
<dbReference type="GO" id="GO:0005975">
    <property type="term" value="P:carbohydrate metabolic process"/>
    <property type="evidence" value="ECO:0007669"/>
    <property type="project" value="InterPro"/>
</dbReference>
<evidence type="ECO:0000256" key="5">
    <source>
        <dbReference type="ARBA" id="ARBA00007658"/>
    </source>
</evidence>
<evidence type="ECO:0000256" key="1">
    <source>
        <dbReference type="ARBA" id="ARBA00001913"/>
    </source>
</evidence>
<keyword evidence="11" id="KW-0106">Calcium</keyword>
<dbReference type="GO" id="GO:0005509">
    <property type="term" value="F:calcium ion binding"/>
    <property type="evidence" value="ECO:0007669"/>
    <property type="project" value="InterPro"/>
</dbReference>